<name>A0A7X9NKS8_9ENTE</name>
<feature type="domain" description="TfoX C-terminal" evidence="1">
    <location>
        <begin position="3"/>
        <end position="79"/>
    </location>
</feature>
<dbReference type="Pfam" id="PF04994">
    <property type="entry name" value="TfoX_C"/>
    <property type="match status" value="1"/>
</dbReference>
<dbReference type="InterPro" id="IPR007077">
    <property type="entry name" value="TfoX_C"/>
</dbReference>
<accession>A0A7X9NKS8</accession>
<dbReference type="AlphaFoldDB" id="A0A7X9NKS8"/>
<organism evidence="2 3">
    <name type="scientific">Enterococcus cecorum</name>
    <dbReference type="NCBI Taxonomy" id="44008"/>
    <lineage>
        <taxon>Bacteria</taxon>
        <taxon>Bacillati</taxon>
        <taxon>Bacillota</taxon>
        <taxon>Bacilli</taxon>
        <taxon>Lactobacillales</taxon>
        <taxon>Enterococcaceae</taxon>
        <taxon>Enterococcus</taxon>
    </lineage>
</organism>
<sequence>MSDLIKLPNIGVVLEKKLLLAGIENQEKLKKIGSKEAFFRIRLQSDSDACLHMLYGLEGAIEGVNDICLSQETNEELKAYYNSLKYLYIISTKNN</sequence>
<comment type="caution">
    <text evidence="2">The sequence shown here is derived from an EMBL/GenBank/DDBJ whole genome shotgun (WGS) entry which is preliminary data.</text>
</comment>
<evidence type="ECO:0000313" key="2">
    <source>
        <dbReference type="EMBL" id="NME49142.1"/>
    </source>
</evidence>
<protein>
    <submittedName>
        <fullName evidence="2">Competence protein TfoX</fullName>
    </submittedName>
</protein>
<gene>
    <name evidence="2" type="ORF">HF857_02540</name>
</gene>
<dbReference type="Proteomes" id="UP000588071">
    <property type="component" value="Unassembled WGS sequence"/>
</dbReference>
<dbReference type="PANTHER" id="PTHR36121:SF1">
    <property type="entry name" value="PROTEIN SXY"/>
    <property type="match status" value="1"/>
</dbReference>
<evidence type="ECO:0000259" key="1">
    <source>
        <dbReference type="Pfam" id="PF04994"/>
    </source>
</evidence>
<proteinExistence type="predicted"/>
<dbReference type="RefSeq" id="WP_010712142.1">
    <property type="nucleotide sequence ID" value="NZ_JABAFV010000002.1"/>
</dbReference>
<reference evidence="2 3" key="1">
    <citation type="submission" date="2020-04" db="EMBL/GenBank/DDBJ databases">
        <authorList>
            <person name="Hitch T.C.A."/>
            <person name="Wylensek D."/>
            <person name="Clavel T."/>
        </authorList>
    </citation>
    <scope>NUCLEOTIDE SEQUENCE [LARGE SCALE GENOMIC DNA]</scope>
    <source>
        <strain evidence="2 3">WCA-380-WT-3C</strain>
    </source>
</reference>
<dbReference type="Gene3D" id="1.10.150.20">
    <property type="entry name" value="5' to 3' exonuclease, C-terminal subdomain"/>
    <property type="match status" value="1"/>
</dbReference>
<dbReference type="PANTHER" id="PTHR36121">
    <property type="entry name" value="PROTEIN SXY"/>
    <property type="match status" value="1"/>
</dbReference>
<dbReference type="EMBL" id="JABAFV010000002">
    <property type="protein sequence ID" value="NME49142.1"/>
    <property type="molecule type" value="Genomic_DNA"/>
</dbReference>
<dbReference type="InterPro" id="IPR047525">
    <property type="entry name" value="TfoX-like"/>
</dbReference>
<evidence type="ECO:0000313" key="3">
    <source>
        <dbReference type="Proteomes" id="UP000588071"/>
    </source>
</evidence>